<feature type="transmembrane region" description="Helical" evidence="1">
    <location>
        <begin position="339"/>
        <end position="360"/>
    </location>
</feature>
<dbReference type="EMBL" id="JBHUGI010000037">
    <property type="protein sequence ID" value="MFD1929705.1"/>
    <property type="molecule type" value="Genomic_DNA"/>
</dbReference>
<feature type="transmembrane region" description="Helical" evidence="1">
    <location>
        <begin position="110"/>
        <end position="133"/>
    </location>
</feature>
<keyword evidence="1" id="KW-0812">Transmembrane</keyword>
<gene>
    <name evidence="2" type="ORF">ACFSFY_16825</name>
</gene>
<proteinExistence type="predicted"/>
<dbReference type="Pfam" id="PF11193">
    <property type="entry name" value="DUF2812"/>
    <property type="match status" value="2"/>
</dbReference>
<sequence length="379" mass="44048">MIKKWRPFWSYDVEKTEHWLAQMAAEGKKIVQVNLLTRFFTFEEAVPGKAEYQIVYDKLKSPLTRTLEKSGWKPKLEEGKWKFFENTKDTVRAYPVRDGILKRNKLHATVATGVSFFSGAQALFMLLLLLILLTSGEGFEGSGPFGIIVSAHLTQSVVIMFLAIYLKKKIRAFEHKYFNTGEDVLKTTGETFSVWKLSWAETPDLLEEWLSDMALRGNQFIGIGKQNGRFNFEKGEPKHVSFVYDYQLKASSMYYDLHKSEGWKLKYTSTFSITKQSIWMKEHKPGEKKPRFTYEPVEEKKRIRKVIIGNVLSILFPVAVSTFLLWIGIPFYKEEGLTLLIKFLIGVIILSMALPIRLVYRTIRYGMRMRHKLSNLHRI</sequence>
<keyword evidence="1" id="KW-0472">Membrane</keyword>
<feature type="transmembrane region" description="Helical" evidence="1">
    <location>
        <begin position="145"/>
        <end position="166"/>
    </location>
</feature>
<evidence type="ECO:0000313" key="3">
    <source>
        <dbReference type="Proteomes" id="UP001597218"/>
    </source>
</evidence>
<reference evidence="3" key="1">
    <citation type="journal article" date="2019" name="Int. J. Syst. Evol. Microbiol.">
        <title>The Global Catalogue of Microorganisms (GCM) 10K type strain sequencing project: providing services to taxonomists for standard genome sequencing and annotation.</title>
        <authorList>
            <consortium name="The Broad Institute Genomics Platform"/>
            <consortium name="The Broad Institute Genome Sequencing Center for Infectious Disease"/>
            <person name="Wu L."/>
            <person name="Ma J."/>
        </authorList>
    </citation>
    <scope>NUCLEOTIDE SEQUENCE [LARGE SCALE GENOMIC DNA]</scope>
    <source>
        <strain evidence="3">CGMCC 4.7177</strain>
    </source>
</reference>
<dbReference type="RefSeq" id="WP_381540083.1">
    <property type="nucleotide sequence ID" value="NZ_JBHUGI010000037.1"/>
</dbReference>
<keyword evidence="1" id="KW-1133">Transmembrane helix</keyword>
<feature type="transmembrane region" description="Helical" evidence="1">
    <location>
        <begin position="306"/>
        <end position="327"/>
    </location>
</feature>
<comment type="caution">
    <text evidence="2">The sequence shown here is derived from an EMBL/GenBank/DDBJ whole genome shotgun (WGS) entry which is preliminary data.</text>
</comment>
<organism evidence="2 3">
    <name type="scientific">Sporosarcina siberiensis</name>
    <dbReference type="NCBI Taxonomy" id="1365606"/>
    <lineage>
        <taxon>Bacteria</taxon>
        <taxon>Bacillati</taxon>
        <taxon>Bacillota</taxon>
        <taxon>Bacilli</taxon>
        <taxon>Bacillales</taxon>
        <taxon>Caryophanaceae</taxon>
        <taxon>Sporosarcina</taxon>
    </lineage>
</organism>
<accession>A0ABW4SJK0</accession>
<dbReference type="Proteomes" id="UP001597218">
    <property type="component" value="Unassembled WGS sequence"/>
</dbReference>
<evidence type="ECO:0000313" key="2">
    <source>
        <dbReference type="EMBL" id="MFD1929705.1"/>
    </source>
</evidence>
<name>A0ABW4SJK0_9BACL</name>
<protein>
    <submittedName>
        <fullName evidence="2">DUF2812 domain-containing protein</fullName>
    </submittedName>
</protein>
<dbReference type="InterPro" id="IPR021359">
    <property type="entry name" value="DUF2812"/>
</dbReference>
<evidence type="ECO:0000256" key="1">
    <source>
        <dbReference type="SAM" id="Phobius"/>
    </source>
</evidence>
<keyword evidence="3" id="KW-1185">Reference proteome</keyword>